<evidence type="ECO:0000313" key="3">
    <source>
        <dbReference type="Proteomes" id="UP000594262"/>
    </source>
</evidence>
<keyword evidence="1" id="KW-0472">Membrane</keyword>
<dbReference type="PANTHER" id="PTHR10974:SF1">
    <property type="entry name" value="FI08016P-RELATED"/>
    <property type="match status" value="1"/>
</dbReference>
<evidence type="ECO:0000256" key="1">
    <source>
        <dbReference type="SAM" id="Phobius"/>
    </source>
</evidence>
<feature type="transmembrane region" description="Helical" evidence="1">
    <location>
        <begin position="7"/>
        <end position="25"/>
    </location>
</feature>
<reference evidence="2" key="1">
    <citation type="submission" date="2021-01" db="UniProtKB">
        <authorList>
            <consortium name="EnsemblMetazoa"/>
        </authorList>
    </citation>
    <scope>IDENTIFICATION</scope>
</reference>
<dbReference type="AlphaFoldDB" id="A0A7M5XJU0"/>
<protein>
    <recommendedName>
        <fullName evidence="4">DUF229 domain containing protein</fullName>
    </recommendedName>
</protein>
<dbReference type="GeneID" id="136811385"/>
<dbReference type="FunFam" id="3.40.720.10:FF:000017">
    <property type="entry name" value="Predicted protein"/>
    <property type="match status" value="1"/>
</dbReference>
<organism evidence="2 3">
    <name type="scientific">Clytia hemisphaerica</name>
    <dbReference type="NCBI Taxonomy" id="252671"/>
    <lineage>
        <taxon>Eukaryota</taxon>
        <taxon>Metazoa</taxon>
        <taxon>Cnidaria</taxon>
        <taxon>Hydrozoa</taxon>
        <taxon>Hydroidolina</taxon>
        <taxon>Leptothecata</taxon>
        <taxon>Obeliida</taxon>
        <taxon>Clytiidae</taxon>
        <taxon>Clytia</taxon>
    </lineage>
</organism>
<dbReference type="OrthoDB" id="5982518at2759"/>
<evidence type="ECO:0008006" key="4">
    <source>
        <dbReference type="Google" id="ProtNLM"/>
    </source>
</evidence>
<dbReference type="CDD" id="cd16021">
    <property type="entry name" value="ALP_like"/>
    <property type="match status" value="1"/>
</dbReference>
<sequence>MFRGGKIRSLAFVVLFLFIILKIYLNLSDFEDLQNFERRNNAFKADNGNSFEKSFETKVEGFNQNAIRMAWKHLEYEKHPQFTKRIDKEDFKHAFELKKSKLEPPNHHKESKDPLQRWLKKAALRDDQKTKKDKNKKTLVKIKKTQNEAGEHIALSRKHDYKNTALSQQKCVVPQLDPFNGKRCPIHQRCQLNDGVLKVNLKDVQFAGYLYIRRKDDDRNVLPEIVNLTKSHTRDEGKPTCVHMAESPNLLTFILGFPTFKEFNPQTNLKPIKEEFNMVLKKDIKGCSKHRQVVFKKNQILHPASGRCAIVKGDSPETFTVVLASSTSNCDQNNRRTRFQFRSDGRIVFNDTYCLNYKAIYSFAMFRFEKCMDNSTIYFKFTDHTQDVSEEITMTEDYIEVVYMKNNEMNFEFFMYPIKTEHSKERLTIKNSIKTPAQLREESRHEDELDVIMLMIDSISRGSAQRYMNKTYTMLQNDPNSVIMKGHTINGDGTTAQILAMLIGQLEHELPEARRSFPNATYVDEWPFIFKKYEKNRGYTTLLSEDYPNMSIFNYRLKGFDKQPTSKYLRTWWKAANEMIEKANKVTTKCNHEFAYQYLKDFLKVYRREKKFVFNVANVAHNYPQKSVMVDNDLYQMYQEMNQTGQLNRSLVFVFGDHGDRASEFRRTLHGKLEERLPFMSLTLPTWFKQKHSKLFSNLQSNSKVLTTHYDIYATLNHVLNQFKMAPTHKYGRSLFTGITPLNRTCAQAGIDSHWCPCLTYTKLDTNDPMVRKVAIKSVRYINKLVSKDEKPRRSCAQLKLLKIERAAEQVVNKDVVEFTQTKENSQCDECGFVKDKGFKFHKKLLEIVLTVSPSNGQYEISVAYNTKTGKITTGSISRINLYGKQPECIAREYPYLRKYCYCK</sequence>
<keyword evidence="1" id="KW-0812">Transmembrane</keyword>
<dbReference type="Proteomes" id="UP000594262">
    <property type="component" value="Unplaced"/>
</dbReference>
<keyword evidence="1" id="KW-1133">Transmembrane helix</keyword>
<dbReference type="PANTHER" id="PTHR10974">
    <property type="entry name" value="FI08016P-RELATED"/>
    <property type="match status" value="1"/>
</dbReference>
<proteinExistence type="predicted"/>
<dbReference type="InterPro" id="IPR017850">
    <property type="entry name" value="Alkaline_phosphatase_core_sf"/>
</dbReference>
<dbReference type="InterPro" id="IPR004245">
    <property type="entry name" value="DUF229"/>
</dbReference>
<evidence type="ECO:0000313" key="2">
    <source>
        <dbReference type="EnsemblMetazoa" id="CLYHEMP023414.1"/>
    </source>
</evidence>
<dbReference type="SUPFAM" id="SSF53649">
    <property type="entry name" value="Alkaline phosphatase-like"/>
    <property type="match status" value="1"/>
</dbReference>
<accession>A0A7M5XJU0</accession>
<name>A0A7M5XJU0_9CNID</name>
<dbReference type="Pfam" id="PF02995">
    <property type="entry name" value="DUF229"/>
    <property type="match status" value="1"/>
</dbReference>
<keyword evidence="3" id="KW-1185">Reference proteome</keyword>
<dbReference type="GO" id="GO:0005615">
    <property type="term" value="C:extracellular space"/>
    <property type="evidence" value="ECO:0007669"/>
    <property type="project" value="TreeGrafter"/>
</dbReference>
<dbReference type="EnsemblMetazoa" id="CLYHEMT023414.1">
    <property type="protein sequence ID" value="CLYHEMP023414.1"/>
    <property type="gene ID" value="CLYHEMG023414"/>
</dbReference>
<dbReference type="RefSeq" id="XP_066924088.1">
    <property type="nucleotide sequence ID" value="XM_067067987.1"/>
</dbReference>
<dbReference type="Gene3D" id="3.40.720.10">
    <property type="entry name" value="Alkaline Phosphatase, subunit A"/>
    <property type="match status" value="1"/>
</dbReference>